<dbReference type="Proteomes" id="UP000287687">
    <property type="component" value="Unassembled WGS sequence"/>
</dbReference>
<dbReference type="EMBL" id="SBIP01000006">
    <property type="protein sequence ID" value="RWX74696.1"/>
    <property type="molecule type" value="Genomic_DNA"/>
</dbReference>
<dbReference type="Pfam" id="PF11769">
    <property type="entry name" value="DUF3313"/>
    <property type="match status" value="1"/>
</dbReference>
<dbReference type="OrthoDB" id="7629881at2"/>
<keyword evidence="2" id="KW-1185">Reference proteome</keyword>
<dbReference type="InterPro" id="IPR021747">
    <property type="entry name" value="DUF3313"/>
</dbReference>
<reference evidence="1 2" key="1">
    <citation type="submission" date="2019-01" db="EMBL/GenBank/DDBJ databases">
        <title>The draft genome of Rhizobium sp. 24NR.</title>
        <authorList>
            <person name="Liu L."/>
            <person name="Liang L."/>
            <person name="Shi S."/>
            <person name="Xu L."/>
            <person name="Wang X."/>
            <person name="Li L."/>
            <person name="Zhang X."/>
        </authorList>
    </citation>
    <scope>NUCLEOTIDE SEQUENCE [LARGE SCALE GENOMIC DNA]</scope>
    <source>
        <strain evidence="1 2">24NR</strain>
    </source>
</reference>
<evidence type="ECO:0000313" key="2">
    <source>
        <dbReference type="Proteomes" id="UP000287687"/>
    </source>
</evidence>
<protein>
    <submittedName>
        <fullName evidence="1">DUF3313 domain-containing protein</fullName>
    </submittedName>
</protein>
<organism evidence="1 2">
    <name type="scientific">Neorhizobium lilium</name>
    <dbReference type="NCBI Taxonomy" id="2503024"/>
    <lineage>
        <taxon>Bacteria</taxon>
        <taxon>Pseudomonadati</taxon>
        <taxon>Pseudomonadota</taxon>
        <taxon>Alphaproteobacteria</taxon>
        <taxon>Hyphomicrobiales</taxon>
        <taxon>Rhizobiaceae</taxon>
        <taxon>Rhizobium/Agrobacterium group</taxon>
        <taxon>Neorhizobium</taxon>
    </lineage>
</organism>
<name>A0A444LB08_9HYPH</name>
<comment type="caution">
    <text evidence="1">The sequence shown here is derived from an EMBL/GenBank/DDBJ whole genome shotgun (WGS) entry which is preliminary data.</text>
</comment>
<gene>
    <name evidence="1" type="ORF">EPK99_22550</name>
</gene>
<sequence>MPMPSTFILPNGNPLLPCIVIAIGLSGCASAKLETAGSLSDYKGMVEANGTIAKSRQRIETADVMAAKTVTIVPTSFSAAASGDTLTEKQRSIVANAVDRSVCIGLSDRFQVVAPGQSADLTIHTKITHVTVTDVKIAAASKVVSAVPMFLSLGAPVPVPRIPAGMGTLSIEAEALNVEGQQKAAMLWARGTDILTGKPRVSAAGDAYDLASVYGDDFSKFLVTGKNPYKAGLSLPTMQKMKSSLGGTPKYAACDEFGRARIANLVAGGLGAAPEWLDKGGAHP</sequence>
<evidence type="ECO:0000313" key="1">
    <source>
        <dbReference type="EMBL" id="RWX74696.1"/>
    </source>
</evidence>
<proteinExistence type="predicted"/>
<accession>A0A444LB08</accession>
<dbReference type="AlphaFoldDB" id="A0A444LB08"/>